<accession>A0A517L599</accession>
<protein>
    <submittedName>
        <fullName evidence="2">Uncharacterized protein</fullName>
    </submittedName>
</protein>
<reference evidence="2 3" key="1">
    <citation type="submission" date="2019-07" db="EMBL/GenBank/DDBJ databases">
        <title>Finished genome of Venturia effusa.</title>
        <authorList>
            <person name="Young C.A."/>
            <person name="Cox M.P."/>
            <person name="Ganley A.R.D."/>
            <person name="David W.J."/>
        </authorList>
    </citation>
    <scope>NUCLEOTIDE SEQUENCE [LARGE SCALE GENOMIC DNA]</scope>
    <source>
        <strain evidence="3">albino</strain>
    </source>
</reference>
<feature type="signal peptide" evidence="1">
    <location>
        <begin position="1"/>
        <end position="19"/>
    </location>
</feature>
<gene>
    <name evidence="2" type="ORF">FKW77_004460</name>
</gene>
<evidence type="ECO:0000256" key="1">
    <source>
        <dbReference type="SAM" id="SignalP"/>
    </source>
</evidence>
<proteinExistence type="predicted"/>
<name>A0A517L599_9PEZI</name>
<feature type="chain" id="PRO_5021945021" evidence="1">
    <location>
        <begin position="20"/>
        <end position="115"/>
    </location>
</feature>
<keyword evidence="1" id="KW-0732">Signal</keyword>
<evidence type="ECO:0000313" key="3">
    <source>
        <dbReference type="Proteomes" id="UP000316270"/>
    </source>
</evidence>
<dbReference type="Proteomes" id="UP000316270">
    <property type="component" value="Chromosome 5"/>
</dbReference>
<evidence type="ECO:0000313" key="2">
    <source>
        <dbReference type="EMBL" id="QDS70799.1"/>
    </source>
</evidence>
<sequence>MKLSILIPIVASLPATTYAWNIGTKCCEFIGAYYARQGYGCAQVDDHPYATVTNLEPLCYRQCKKHTNYGYALRAQKTEKVVQGRHLCVCIDFDSTSQWLKAQQDEWQGERQDGW</sequence>
<dbReference type="EMBL" id="CP042189">
    <property type="protein sequence ID" value="QDS70799.1"/>
    <property type="molecule type" value="Genomic_DNA"/>
</dbReference>
<organism evidence="2 3">
    <name type="scientific">Venturia effusa</name>
    <dbReference type="NCBI Taxonomy" id="50376"/>
    <lineage>
        <taxon>Eukaryota</taxon>
        <taxon>Fungi</taxon>
        <taxon>Dikarya</taxon>
        <taxon>Ascomycota</taxon>
        <taxon>Pezizomycotina</taxon>
        <taxon>Dothideomycetes</taxon>
        <taxon>Pleosporomycetidae</taxon>
        <taxon>Venturiales</taxon>
        <taxon>Venturiaceae</taxon>
        <taxon>Venturia</taxon>
    </lineage>
</organism>
<keyword evidence="3" id="KW-1185">Reference proteome</keyword>
<dbReference type="AlphaFoldDB" id="A0A517L599"/>